<accession>A0A814IFA8</accession>
<reference evidence="3" key="1">
    <citation type="submission" date="2021-02" db="EMBL/GenBank/DDBJ databases">
        <authorList>
            <person name="Nowell W R."/>
        </authorList>
    </citation>
    <scope>NUCLEOTIDE SEQUENCE</scope>
</reference>
<comment type="caution">
    <text evidence="3">The sequence shown here is derived from an EMBL/GenBank/DDBJ whole genome shotgun (WGS) entry which is preliminary data.</text>
</comment>
<dbReference type="EMBL" id="CAJOAZ010001888">
    <property type="protein sequence ID" value="CAF3869612.1"/>
    <property type="molecule type" value="Genomic_DNA"/>
</dbReference>
<dbReference type="PANTHER" id="PTHR31214:SF2">
    <property type="entry name" value="PROTEIN FAM221A"/>
    <property type="match status" value="1"/>
</dbReference>
<name>A0A814IFA8_9BILA</name>
<protein>
    <recommendedName>
        <fullName evidence="2">Protein FAM221A</fullName>
    </recommendedName>
</protein>
<gene>
    <name evidence="3" type="ORF">JYZ213_LOCUS17118</name>
    <name evidence="4" type="ORF">OXD698_LOCUS22273</name>
</gene>
<dbReference type="Proteomes" id="UP000663845">
    <property type="component" value="Unassembled WGS sequence"/>
</dbReference>
<dbReference type="PANTHER" id="PTHR31214">
    <property type="entry name" value="PROTEIN FAM221A-RELATED"/>
    <property type="match status" value="1"/>
</dbReference>
<organism evidence="3 5">
    <name type="scientific">Adineta steineri</name>
    <dbReference type="NCBI Taxonomy" id="433720"/>
    <lineage>
        <taxon>Eukaryota</taxon>
        <taxon>Metazoa</taxon>
        <taxon>Spiralia</taxon>
        <taxon>Gnathifera</taxon>
        <taxon>Rotifera</taxon>
        <taxon>Eurotatoria</taxon>
        <taxon>Bdelloidea</taxon>
        <taxon>Adinetida</taxon>
        <taxon>Adinetidae</taxon>
        <taxon>Adineta</taxon>
    </lineage>
</organism>
<evidence type="ECO:0000256" key="2">
    <source>
        <dbReference type="ARBA" id="ARBA00039630"/>
    </source>
</evidence>
<sequence>MAESNCRRAPGDYISLPSNAAAHVDTYFEYRVFSEYKADFAENSTERPILISCHCVLFEYVANASGTSDPNYRCKHSLNTHGTRPPYTCQKNCNCSGFRAPFTCTCGESACKHITLVETKQEREERGHPTGYGTPYKAMGGLTGFSSLAEGYLRLDPSTEAQSQLRRPGESELDYYERRYKSFMWYTCTT</sequence>
<evidence type="ECO:0000313" key="5">
    <source>
        <dbReference type="Proteomes" id="UP000663845"/>
    </source>
</evidence>
<evidence type="ECO:0000313" key="4">
    <source>
        <dbReference type="EMBL" id="CAF3869612.1"/>
    </source>
</evidence>
<proteinExistence type="inferred from homology"/>
<dbReference type="InterPro" id="IPR026755">
    <property type="entry name" value="Fam221a/b"/>
</dbReference>
<comment type="similarity">
    <text evidence="1">Belongs to the FAM221 family.</text>
</comment>
<dbReference type="Pfam" id="PF14753">
    <property type="entry name" value="FAM221"/>
    <property type="match status" value="1"/>
</dbReference>
<evidence type="ECO:0000256" key="1">
    <source>
        <dbReference type="ARBA" id="ARBA00011026"/>
    </source>
</evidence>
<dbReference type="EMBL" id="CAJNOG010000158">
    <property type="protein sequence ID" value="CAF1022006.1"/>
    <property type="molecule type" value="Genomic_DNA"/>
</dbReference>
<dbReference type="Proteomes" id="UP000663844">
    <property type="component" value="Unassembled WGS sequence"/>
</dbReference>
<evidence type="ECO:0000313" key="3">
    <source>
        <dbReference type="EMBL" id="CAF1022006.1"/>
    </source>
</evidence>
<dbReference type="AlphaFoldDB" id="A0A814IFA8"/>